<dbReference type="EMBL" id="ML736913">
    <property type="protein sequence ID" value="KAE8397182.1"/>
    <property type="molecule type" value="Genomic_DNA"/>
</dbReference>
<organism evidence="1 2">
    <name type="scientific">Aspergillus pseudonomiae</name>
    <dbReference type="NCBI Taxonomy" id="1506151"/>
    <lineage>
        <taxon>Eukaryota</taxon>
        <taxon>Fungi</taxon>
        <taxon>Dikarya</taxon>
        <taxon>Ascomycota</taxon>
        <taxon>Pezizomycotina</taxon>
        <taxon>Eurotiomycetes</taxon>
        <taxon>Eurotiomycetidae</taxon>
        <taxon>Eurotiales</taxon>
        <taxon>Aspergillaceae</taxon>
        <taxon>Aspergillus</taxon>
        <taxon>Aspergillus subgen. Circumdati</taxon>
    </lineage>
</organism>
<reference evidence="1 2" key="1">
    <citation type="submission" date="2019-04" db="EMBL/GenBank/DDBJ databases">
        <authorList>
            <consortium name="DOE Joint Genome Institute"/>
            <person name="Mondo S."/>
            <person name="Kjaerbolling I."/>
            <person name="Vesth T."/>
            <person name="Frisvad J.C."/>
            <person name="Nybo J.L."/>
            <person name="Theobald S."/>
            <person name="Kildgaard S."/>
            <person name="Isbrandt T."/>
            <person name="Kuo A."/>
            <person name="Sato A."/>
            <person name="Lyhne E.K."/>
            <person name="Kogle M.E."/>
            <person name="Wiebenga A."/>
            <person name="Kun R.S."/>
            <person name="Lubbers R.J."/>
            <person name="Makela M.R."/>
            <person name="Barry K."/>
            <person name="Chovatia M."/>
            <person name="Clum A."/>
            <person name="Daum C."/>
            <person name="Haridas S."/>
            <person name="He G."/>
            <person name="LaButti K."/>
            <person name="Lipzen A."/>
            <person name="Riley R."/>
            <person name="Salamov A."/>
            <person name="Simmons B.A."/>
            <person name="Magnuson J.K."/>
            <person name="Henrissat B."/>
            <person name="Mortensen U.H."/>
            <person name="Larsen T.O."/>
            <person name="Devries R.P."/>
            <person name="Grigoriev I.V."/>
            <person name="Machida M."/>
            <person name="Baker S.E."/>
            <person name="Andersen M.R."/>
            <person name="Cantor M.N."/>
            <person name="Hua S.X."/>
        </authorList>
    </citation>
    <scope>NUCLEOTIDE SEQUENCE [LARGE SCALE GENOMIC DNA]</scope>
    <source>
        <strain evidence="1 2">CBS 119388</strain>
    </source>
</reference>
<keyword evidence="2" id="KW-1185">Reference proteome</keyword>
<dbReference type="AlphaFoldDB" id="A0A5N7CSG1"/>
<dbReference type="RefSeq" id="XP_031934501.1">
    <property type="nucleotide sequence ID" value="XM_032083900.1"/>
</dbReference>
<name>A0A5N7CSG1_9EURO</name>
<gene>
    <name evidence="1" type="ORF">BDV37DRAFT_266314</name>
</gene>
<protein>
    <submittedName>
        <fullName evidence="1">Uncharacterized protein</fullName>
    </submittedName>
</protein>
<dbReference type="GeneID" id="43668591"/>
<evidence type="ECO:0000313" key="1">
    <source>
        <dbReference type="EMBL" id="KAE8397182.1"/>
    </source>
</evidence>
<proteinExistence type="predicted"/>
<dbReference type="Proteomes" id="UP000325579">
    <property type="component" value="Unassembled WGS sequence"/>
</dbReference>
<sequence length="104" mass="12273">MRLTQRWARVPTVHVHYRRHWNLHRCTYLSHLRDRCLLWTIWQLPWAGPISFPFLFCTLISYISPSCTLVLRVKTGRDDPCFCCTCFGNSTIEVHSGFVNVAFD</sequence>
<accession>A0A5N7CSG1</accession>
<evidence type="ECO:0000313" key="2">
    <source>
        <dbReference type="Proteomes" id="UP000325579"/>
    </source>
</evidence>